<keyword evidence="10" id="KW-0413">Isomerase</keyword>
<sequence>MKKKILIKNHNIKKNPPYSLEAEQCILGGLMLDNTKWDMISQHISEEDFFNIPHKIIFHAMQKLINNNCPIDLITLSTSLKKQNRLDTIGKFSYLSEIIKNTPSISNITAYAKIVKEYAILREIITIGTNITNLGYNTNGKTSTEILDYAECNVLNISQKIINKNQYPKDIKFVLDKTITTIEKIINSPNENNLTGLDTGYIDLNKITLGLQNSELVIIAARPSMGKTTLAMNICEHVAITYHKPVLIFSLEMPSEQIMLRMLSSLSRVYQHHLRTGKLTDEDWSCISSTINILLNKNNIYIDDSSQLTPNEIHSKAKKLYKSKGLNLIMIDYLQLIHVPHLSTQRTLEISEISRTLKSLAKELNIPIIAVSQLNRSLEQRSDRRPINSDLRESGALEQDADLIMFIYRDELYNEHTTSKGIAEIIIGKQRNGPIGMVKLIFNGNLCRFDNYFI</sequence>
<evidence type="ECO:0000256" key="4">
    <source>
        <dbReference type="ARBA" id="ARBA00022705"/>
    </source>
</evidence>
<evidence type="ECO:0000313" key="16">
    <source>
        <dbReference type="EMBL" id="QCI26151.1"/>
    </source>
</evidence>
<keyword evidence="7 14" id="KW-0347">Helicase</keyword>
<dbReference type="Gene3D" id="3.40.50.300">
    <property type="entry name" value="P-loop containing nucleotide triphosphate hydrolases"/>
    <property type="match status" value="1"/>
</dbReference>
<gene>
    <name evidence="16" type="primary">dnaB</name>
    <name evidence="16" type="ORF">D9V78_01915</name>
</gene>
<dbReference type="FunFam" id="1.10.860.10:FF:000001">
    <property type="entry name" value="Replicative DNA helicase"/>
    <property type="match status" value="1"/>
</dbReference>
<evidence type="ECO:0000256" key="12">
    <source>
        <dbReference type="ARBA" id="ARBA00048954"/>
    </source>
</evidence>
<evidence type="ECO:0000256" key="8">
    <source>
        <dbReference type="ARBA" id="ARBA00022840"/>
    </source>
</evidence>
<dbReference type="GO" id="GO:1990077">
    <property type="term" value="C:primosome complex"/>
    <property type="evidence" value="ECO:0007669"/>
    <property type="project" value="UniProtKB-UniRule"/>
</dbReference>
<comment type="subunit">
    <text evidence="2">Homohexamer.</text>
</comment>
<dbReference type="GO" id="GO:0016887">
    <property type="term" value="F:ATP hydrolysis activity"/>
    <property type="evidence" value="ECO:0007669"/>
    <property type="project" value="RHEA"/>
</dbReference>
<dbReference type="GO" id="GO:0003677">
    <property type="term" value="F:DNA binding"/>
    <property type="evidence" value="ECO:0007669"/>
    <property type="project" value="UniProtKB-UniRule"/>
</dbReference>
<keyword evidence="9 14" id="KW-0238">DNA-binding</keyword>
<organism evidence="16 17">
    <name type="scientific">Buchnera aphidicola</name>
    <name type="common">Sarucallis kahawaluokalani</name>
    <dbReference type="NCBI Taxonomy" id="1241878"/>
    <lineage>
        <taxon>Bacteria</taxon>
        <taxon>Pseudomonadati</taxon>
        <taxon>Pseudomonadota</taxon>
        <taxon>Gammaproteobacteria</taxon>
        <taxon>Enterobacterales</taxon>
        <taxon>Erwiniaceae</taxon>
        <taxon>Buchnera</taxon>
    </lineage>
</organism>
<dbReference type="GO" id="GO:0043139">
    <property type="term" value="F:5'-3' DNA helicase activity"/>
    <property type="evidence" value="ECO:0007669"/>
    <property type="project" value="UniProtKB-EC"/>
</dbReference>
<dbReference type="InterPro" id="IPR036185">
    <property type="entry name" value="DNA_heli_DnaB-like_N_sf"/>
</dbReference>
<dbReference type="FunFam" id="3.40.50.300:FF:000076">
    <property type="entry name" value="Replicative DNA helicase"/>
    <property type="match status" value="1"/>
</dbReference>
<dbReference type="PANTHER" id="PTHR30153:SF2">
    <property type="entry name" value="REPLICATIVE DNA HELICASE"/>
    <property type="match status" value="1"/>
</dbReference>
<dbReference type="RefSeq" id="WP_158350875.1">
    <property type="nucleotide sequence ID" value="NZ_CP032999.1"/>
</dbReference>
<evidence type="ECO:0000256" key="13">
    <source>
        <dbReference type="NCBIfam" id="TIGR00665"/>
    </source>
</evidence>
<dbReference type="EC" id="5.6.2.3" evidence="13 14"/>
<dbReference type="Pfam" id="PF03796">
    <property type="entry name" value="DnaB_C"/>
    <property type="match status" value="1"/>
</dbReference>
<comment type="catalytic activity">
    <reaction evidence="12 14">
        <text>ATP + H2O = ADP + phosphate + H(+)</text>
        <dbReference type="Rhea" id="RHEA:13065"/>
        <dbReference type="ChEBI" id="CHEBI:15377"/>
        <dbReference type="ChEBI" id="CHEBI:15378"/>
        <dbReference type="ChEBI" id="CHEBI:30616"/>
        <dbReference type="ChEBI" id="CHEBI:43474"/>
        <dbReference type="ChEBI" id="CHEBI:456216"/>
        <dbReference type="EC" id="5.6.2.3"/>
    </reaction>
</comment>
<name>A0A4D6YIF2_9GAMM</name>
<evidence type="ECO:0000256" key="5">
    <source>
        <dbReference type="ARBA" id="ARBA00022741"/>
    </source>
</evidence>
<dbReference type="CDD" id="cd00984">
    <property type="entry name" value="DnaB_C"/>
    <property type="match status" value="1"/>
</dbReference>
<dbReference type="GO" id="GO:0042802">
    <property type="term" value="F:identical protein binding"/>
    <property type="evidence" value="ECO:0007669"/>
    <property type="project" value="UniProtKB-ARBA"/>
</dbReference>
<dbReference type="Proteomes" id="UP000298685">
    <property type="component" value="Chromosome"/>
</dbReference>
<reference evidence="16 17" key="1">
    <citation type="submission" date="2018-10" db="EMBL/GenBank/DDBJ databases">
        <title>Comparative functional genomics of the obligate endosymbiont Buchnera aphidicola.</title>
        <authorList>
            <person name="Chong R.A."/>
        </authorList>
    </citation>
    <scope>NUCLEOTIDE SEQUENCE [LARGE SCALE GENOMIC DNA]</scope>
    <source>
        <strain evidence="16 17">Ska</strain>
    </source>
</reference>
<feature type="domain" description="SF4 helicase" evidence="15">
    <location>
        <begin position="190"/>
        <end position="454"/>
    </location>
</feature>
<evidence type="ECO:0000256" key="7">
    <source>
        <dbReference type="ARBA" id="ARBA00022806"/>
    </source>
</evidence>
<dbReference type="GO" id="GO:0005524">
    <property type="term" value="F:ATP binding"/>
    <property type="evidence" value="ECO:0007669"/>
    <property type="project" value="UniProtKB-UniRule"/>
</dbReference>
<dbReference type="Gene3D" id="1.10.860.10">
    <property type="entry name" value="DNAb Helicase, Chain A"/>
    <property type="match status" value="1"/>
</dbReference>
<keyword evidence="3 14" id="KW-0639">Primosome</keyword>
<proteinExistence type="inferred from homology"/>
<dbReference type="InterPro" id="IPR016136">
    <property type="entry name" value="DNA_helicase_N/primase_C"/>
</dbReference>
<dbReference type="PANTHER" id="PTHR30153">
    <property type="entry name" value="REPLICATIVE DNA HELICASE DNAB"/>
    <property type="match status" value="1"/>
</dbReference>
<dbReference type="SMART" id="SM00382">
    <property type="entry name" value="AAA"/>
    <property type="match status" value="1"/>
</dbReference>
<protein>
    <recommendedName>
        <fullName evidence="13 14">Replicative DNA helicase</fullName>
        <ecNumber evidence="13 14">5.6.2.3</ecNumber>
    </recommendedName>
</protein>
<dbReference type="AlphaFoldDB" id="A0A4D6YIF2"/>
<evidence type="ECO:0000256" key="14">
    <source>
        <dbReference type="RuleBase" id="RU362085"/>
    </source>
</evidence>
<dbReference type="NCBIfam" id="NF004384">
    <property type="entry name" value="PRK05748.1"/>
    <property type="match status" value="1"/>
</dbReference>
<dbReference type="NCBIfam" id="TIGR00665">
    <property type="entry name" value="DnaB"/>
    <property type="match status" value="1"/>
</dbReference>
<evidence type="ECO:0000256" key="3">
    <source>
        <dbReference type="ARBA" id="ARBA00022515"/>
    </source>
</evidence>
<evidence type="ECO:0000256" key="2">
    <source>
        <dbReference type="ARBA" id="ARBA00011643"/>
    </source>
</evidence>
<dbReference type="SUPFAM" id="SSF52540">
    <property type="entry name" value="P-loop containing nucleoside triphosphate hydrolases"/>
    <property type="match status" value="1"/>
</dbReference>
<keyword evidence="6 14" id="KW-0378">Hydrolase</keyword>
<evidence type="ECO:0000256" key="9">
    <source>
        <dbReference type="ARBA" id="ARBA00023125"/>
    </source>
</evidence>
<dbReference type="InterPro" id="IPR027417">
    <property type="entry name" value="P-loop_NTPase"/>
</dbReference>
<dbReference type="GO" id="GO:0005829">
    <property type="term" value="C:cytosol"/>
    <property type="evidence" value="ECO:0007669"/>
    <property type="project" value="TreeGrafter"/>
</dbReference>
<dbReference type="InterPro" id="IPR007693">
    <property type="entry name" value="DNA_helicase_DnaB-like_N"/>
</dbReference>
<keyword evidence="8 14" id="KW-0067">ATP-binding</keyword>
<dbReference type="InterPro" id="IPR003593">
    <property type="entry name" value="AAA+_ATPase"/>
</dbReference>
<comment type="function">
    <text evidence="11 14">The main replicative DNA helicase, it participates in initiation and elongation during chromosome replication. Travels ahead of the DNA replisome, separating dsDNA into templates for DNA synthesis. A processive ATP-dependent 5'-3' DNA helicase it has DNA-dependent ATPase activity.</text>
</comment>
<dbReference type="EMBL" id="CP032999">
    <property type="protein sequence ID" value="QCI26151.1"/>
    <property type="molecule type" value="Genomic_DNA"/>
</dbReference>
<dbReference type="OrthoDB" id="9773982at2"/>
<keyword evidence="5 14" id="KW-0547">Nucleotide-binding</keyword>
<evidence type="ECO:0000256" key="1">
    <source>
        <dbReference type="ARBA" id="ARBA00008428"/>
    </source>
</evidence>
<evidence type="ECO:0000259" key="15">
    <source>
        <dbReference type="PROSITE" id="PS51199"/>
    </source>
</evidence>
<dbReference type="GO" id="GO:0006269">
    <property type="term" value="P:DNA replication, synthesis of primer"/>
    <property type="evidence" value="ECO:0007669"/>
    <property type="project" value="UniProtKB-UniRule"/>
</dbReference>
<evidence type="ECO:0000313" key="17">
    <source>
        <dbReference type="Proteomes" id="UP000298685"/>
    </source>
</evidence>
<dbReference type="Pfam" id="PF00772">
    <property type="entry name" value="DnaB"/>
    <property type="match status" value="1"/>
</dbReference>
<evidence type="ECO:0000256" key="11">
    <source>
        <dbReference type="ARBA" id="ARBA00044932"/>
    </source>
</evidence>
<evidence type="ECO:0000256" key="10">
    <source>
        <dbReference type="ARBA" id="ARBA00023235"/>
    </source>
</evidence>
<keyword evidence="4 14" id="KW-0235">DNA replication</keyword>
<dbReference type="InterPro" id="IPR007692">
    <property type="entry name" value="DNA_helicase_DnaB"/>
</dbReference>
<accession>A0A4D6YIF2</accession>
<evidence type="ECO:0000256" key="6">
    <source>
        <dbReference type="ARBA" id="ARBA00022801"/>
    </source>
</evidence>
<dbReference type="InterPro" id="IPR007694">
    <property type="entry name" value="DNA_helicase_DnaB-like_C"/>
</dbReference>
<comment type="similarity">
    <text evidence="1 14">Belongs to the helicase family. DnaB subfamily.</text>
</comment>
<dbReference type="PROSITE" id="PS51199">
    <property type="entry name" value="SF4_HELICASE"/>
    <property type="match status" value="1"/>
</dbReference>
<dbReference type="SUPFAM" id="SSF48024">
    <property type="entry name" value="N-terminal domain of DnaB helicase"/>
    <property type="match status" value="1"/>
</dbReference>